<dbReference type="SMART" id="SM00559">
    <property type="entry name" value="Ku78"/>
    <property type="match status" value="1"/>
</dbReference>
<evidence type="ECO:0000259" key="5">
    <source>
        <dbReference type="SMART" id="SM00559"/>
    </source>
</evidence>
<dbReference type="EMBL" id="BAABKQ010000001">
    <property type="protein sequence ID" value="GAA4811129.1"/>
    <property type="molecule type" value="Genomic_DNA"/>
</dbReference>
<dbReference type="SUPFAM" id="SSF100939">
    <property type="entry name" value="SPOC domain-like"/>
    <property type="match status" value="1"/>
</dbReference>
<comment type="caution">
    <text evidence="6">The sequence shown here is derived from an EMBL/GenBank/DDBJ whole genome shotgun (WGS) entry which is preliminary data.</text>
</comment>
<comment type="function">
    <text evidence="3">With LigD forms a non-homologous end joining (NHEJ) DNA repair enzyme, which repairs dsDNA breaks with reduced fidelity. Binds linear dsDNA with 5'- and 3'- overhangs but not closed circular dsDNA nor ssDNA. Recruits and stimulates the ligase activity of LigD.</text>
</comment>
<protein>
    <recommendedName>
        <fullName evidence="3">Non-homologous end joining protein Ku</fullName>
    </recommendedName>
</protein>
<evidence type="ECO:0000256" key="3">
    <source>
        <dbReference type="HAMAP-Rule" id="MF_01875"/>
    </source>
</evidence>
<dbReference type="InterPro" id="IPR009187">
    <property type="entry name" value="Prok_Ku"/>
</dbReference>
<dbReference type="Pfam" id="PF02735">
    <property type="entry name" value="Ku"/>
    <property type="match status" value="1"/>
</dbReference>
<dbReference type="InterPro" id="IPR006164">
    <property type="entry name" value="DNA_bd_Ku70/Ku80"/>
</dbReference>
<comment type="subunit">
    <text evidence="3">Homodimer. Interacts with LigD.</text>
</comment>
<dbReference type="CDD" id="cd00789">
    <property type="entry name" value="KU_like"/>
    <property type="match status" value="1"/>
</dbReference>
<dbReference type="Proteomes" id="UP001500839">
    <property type="component" value="Unassembled WGS sequence"/>
</dbReference>
<reference evidence="7" key="1">
    <citation type="journal article" date="2019" name="Int. J. Syst. Evol. Microbiol.">
        <title>The Global Catalogue of Microorganisms (GCM) 10K type strain sequencing project: providing services to taxonomists for standard genome sequencing and annotation.</title>
        <authorList>
            <consortium name="The Broad Institute Genomics Platform"/>
            <consortium name="The Broad Institute Genome Sequencing Center for Infectious Disease"/>
            <person name="Wu L."/>
            <person name="Ma J."/>
        </authorList>
    </citation>
    <scope>NUCLEOTIDE SEQUENCE [LARGE SCALE GENOMIC DNA]</scope>
    <source>
        <strain evidence="7">JCM 18542</strain>
    </source>
</reference>
<dbReference type="InterPro" id="IPR016194">
    <property type="entry name" value="SPOC-like_C_dom_sf"/>
</dbReference>
<keyword evidence="2 3" id="KW-0233">DNA recombination</keyword>
<evidence type="ECO:0000256" key="1">
    <source>
        <dbReference type="ARBA" id="ARBA00023125"/>
    </source>
</evidence>
<feature type="compositionally biased region" description="Low complexity" evidence="4">
    <location>
        <begin position="293"/>
        <end position="310"/>
    </location>
</feature>
<organism evidence="6 7">
    <name type="scientific">Tomitella cavernea</name>
    <dbReference type="NCBI Taxonomy" id="1387982"/>
    <lineage>
        <taxon>Bacteria</taxon>
        <taxon>Bacillati</taxon>
        <taxon>Actinomycetota</taxon>
        <taxon>Actinomycetes</taxon>
        <taxon>Mycobacteriales</taxon>
        <taxon>Tomitella</taxon>
    </lineage>
</organism>
<dbReference type="HAMAP" id="MF_01875">
    <property type="entry name" value="Prokaryotic_Ku"/>
    <property type="match status" value="1"/>
</dbReference>
<keyword evidence="3" id="KW-0227">DNA damage</keyword>
<name>A0ABP9CIF0_9ACTN</name>
<dbReference type="RefSeq" id="WP_200172677.1">
    <property type="nucleotide sequence ID" value="NZ_BAABKQ010000001.1"/>
</dbReference>
<keyword evidence="3" id="KW-0234">DNA repair</keyword>
<evidence type="ECO:0000313" key="7">
    <source>
        <dbReference type="Proteomes" id="UP001500839"/>
    </source>
</evidence>
<proteinExistence type="inferred from homology"/>
<evidence type="ECO:0000256" key="4">
    <source>
        <dbReference type="SAM" id="MobiDB-lite"/>
    </source>
</evidence>
<dbReference type="PANTHER" id="PTHR41251:SF1">
    <property type="entry name" value="NON-HOMOLOGOUS END JOINING PROTEIN KU"/>
    <property type="match status" value="1"/>
</dbReference>
<dbReference type="NCBIfam" id="TIGR02772">
    <property type="entry name" value="Ku_bact"/>
    <property type="match status" value="1"/>
</dbReference>
<comment type="similarity">
    <text evidence="3">Belongs to the prokaryotic Ku family.</text>
</comment>
<dbReference type="PIRSF" id="PIRSF006493">
    <property type="entry name" value="Prok_Ku"/>
    <property type="match status" value="1"/>
</dbReference>
<dbReference type="PANTHER" id="PTHR41251">
    <property type="entry name" value="NON-HOMOLOGOUS END JOINING PROTEIN KU"/>
    <property type="match status" value="1"/>
</dbReference>
<keyword evidence="1 3" id="KW-0238">DNA-binding</keyword>
<feature type="region of interest" description="Disordered" evidence="4">
    <location>
        <begin position="227"/>
        <end position="321"/>
    </location>
</feature>
<feature type="domain" description="Ku" evidence="5">
    <location>
        <begin position="52"/>
        <end position="180"/>
    </location>
</feature>
<dbReference type="Gene3D" id="2.40.290.10">
    <property type="match status" value="1"/>
</dbReference>
<accession>A0ABP9CIF0</accession>
<gene>
    <name evidence="3" type="primary">ku</name>
    <name evidence="6" type="ORF">GCM10023353_14560</name>
</gene>
<evidence type="ECO:0000313" key="6">
    <source>
        <dbReference type="EMBL" id="GAA4811129.1"/>
    </source>
</evidence>
<sequence>MRSIWNGQVEFGLVSIPVRLYAATENNSVRFRQVHAQDGGQIRYQRVCSEDGEEVPYSEIAKGYQTEGGELVVITPDELAAAEPQSSRSAQVVEFVPLESIDPVYYDKTYYLEPRKSAVRPYLLLRDVLHKSDRVAIVRITLRNREAMAVLRAASDVIMLSTMHWADEVRTPAFPFLQEEHPQVRSEEMSMAMTLVDHMADDVFDPTEYHDRYRDAVAELVEGKLVGGRTQASGGTRRRSRSGKGSGEDEDVSDLLRALSASVDDDSGSRSTSGTKNTKNTKKSDTRKKPPAAKKSATTSSGRKAAAKKTANSKPRTKKGA</sequence>
<keyword evidence="7" id="KW-1185">Reference proteome</keyword>
<evidence type="ECO:0000256" key="2">
    <source>
        <dbReference type="ARBA" id="ARBA00023172"/>
    </source>
</evidence>
<feature type="compositionally biased region" description="Low complexity" evidence="4">
    <location>
        <begin position="269"/>
        <end position="278"/>
    </location>
</feature>